<name>A0AAW2JHZ1_9LAMI</name>
<comment type="caution">
    <text evidence="2">The sequence shown here is derived from an EMBL/GenBank/DDBJ whole genome shotgun (WGS) entry which is preliminary data.</text>
</comment>
<accession>A0AAW2JHZ1</accession>
<sequence length="78" mass="8678">MWPATTGLCAVRDWILESRAYYGSKEKTETEPSPLHAVQKRPAQGQGEDGAALPGDDPGEERTITILRRGKRYYISLS</sequence>
<dbReference type="EMBL" id="JACGWK010001072">
    <property type="protein sequence ID" value="KAL0293168.1"/>
    <property type="molecule type" value="Genomic_DNA"/>
</dbReference>
<organism evidence="2">
    <name type="scientific">Sesamum angustifolium</name>
    <dbReference type="NCBI Taxonomy" id="2727405"/>
    <lineage>
        <taxon>Eukaryota</taxon>
        <taxon>Viridiplantae</taxon>
        <taxon>Streptophyta</taxon>
        <taxon>Embryophyta</taxon>
        <taxon>Tracheophyta</taxon>
        <taxon>Spermatophyta</taxon>
        <taxon>Magnoliopsida</taxon>
        <taxon>eudicotyledons</taxon>
        <taxon>Gunneridae</taxon>
        <taxon>Pentapetalae</taxon>
        <taxon>asterids</taxon>
        <taxon>lamiids</taxon>
        <taxon>Lamiales</taxon>
        <taxon>Pedaliaceae</taxon>
        <taxon>Sesamum</taxon>
    </lineage>
</organism>
<dbReference type="AlphaFoldDB" id="A0AAW2JHZ1"/>
<feature type="region of interest" description="Disordered" evidence="1">
    <location>
        <begin position="25"/>
        <end position="61"/>
    </location>
</feature>
<proteinExistence type="predicted"/>
<reference evidence="2" key="2">
    <citation type="journal article" date="2024" name="Plant">
        <title>Genomic evolution and insights into agronomic trait innovations of Sesamum species.</title>
        <authorList>
            <person name="Miao H."/>
            <person name="Wang L."/>
            <person name="Qu L."/>
            <person name="Liu H."/>
            <person name="Sun Y."/>
            <person name="Le M."/>
            <person name="Wang Q."/>
            <person name="Wei S."/>
            <person name="Zheng Y."/>
            <person name="Lin W."/>
            <person name="Duan Y."/>
            <person name="Cao H."/>
            <person name="Xiong S."/>
            <person name="Wang X."/>
            <person name="Wei L."/>
            <person name="Li C."/>
            <person name="Ma Q."/>
            <person name="Ju M."/>
            <person name="Zhao R."/>
            <person name="Li G."/>
            <person name="Mu C."/>
            <person name="Tian Q."/>
            <person name="Mei H."/>
            <person name="Zhang T."/>
            <person name="Gao T."/>
            <person name="Zhang H."/>
        </authorList>
    </citation>
    <scope>NUCLEOTIDE SEQUENCE</scope>
    <source>
        <strain evidence="2">G01</strain>
    </source>
</reference>
<gene>
    <name evidence="2" type="ORF">Sangu_3243500</name>
</gene>
<reference evidence="2" key="1">
    <citation type="submission" date="2020-06" db="EMBL/GenBank/DDBJ databases">
        <authorList>
            <person name="Li T."/>
            <person name="Hu X."/>
            <person name="Zhang T."/>
            <person name="Song X."/>
            <person name="Zhang H."/>
            <person name="Dai N."/>
            <person name="Sheng W."/>
            <person name="Hou X."/>
            <person name="Wei L."/>
        </authorList>
    </citation>
    <scope>NUCLEOTIDE SEQUENCE</scope>
    <source>
        <strain evidence="2">G01</strain>
        <tissue evidence="2">Leaf</tissue>
    </source>
</reference>
<evidence type="ECO:0000256" key="1">
    <source>
        <dbReference type="SAM" id="MobiDB-lite"/>
    </source>
</evidence>
<protein>
    <submittedName>
        <fullName evidence="2">Uncharacterized protein</fullName>
    </submittedName>
</protein>
<evidence type="ECO:0000313" key="2">
    <source>
        <dbReference type="EMBL" id="KAL0293168.1"/>
    </source>
</evidence>